<keyword evidence="2" id="KW-1185">Reference proteome</keyword>
<reference evidence="1 2" key="1">
    <citation type="submission" date="2018-11" db="EMBL/GenBank/DDBJ databases">
        <title>Parancylomarina longa gen. nov., sp. nov., isolated from sediments of southern Okinawa.</title>
        <authorList>
            <person name="Fu T."/>
        </authorList>
    </citation>
    <scope>NUCLEOTIDE SEQUENCE [LARGE SCALE GENOMIC DNA]</scope>
    <source>
        <strain evidence="1 2">T3-2 S1-C</strain>
    </source>
</reference>
<dbReference type="AlphaFoldDB" id="A0A434AVS9"/>
<name>A0A434AVS9_9BACT</name>
<accession>A0A434AVS9</accession>
<sequence length="219" mass="24970">MEKRKNHSEIQTLESYRVALSNAEAQSDIATTMATYGYTPEVIGEGKKLLADTMNVYNFNKQENNEARASRAEFDAKSSAINNTYSKHRKLARVIFRNDELSLQKLALKGRTPCAYINWLTTTKTFYSEIIADENVQSKLARFKFTKEEAESSLASIADLEACRLTYLREIGESQEATRVKDNTFAELDHWMQDFYTVAKIAMEEKPQLLEAIGILVRS</sequence>
<proteinExistence type="predicted"/>
<dbReference type="OrthoDB" id="1120922at2"/>
<evidence type="ECO:0000313" key="1">
    <source>
        <dbReference type="EMBL" id="RUT78560.1"/>
    </source>
</evidence>
<protein>
    <submittedName>
        <fullName evidence="1">Uncharacterized protein</fullName>
    </submittedName>
</protein>
<evidence type="ECO:0000313" key="2">
    <source>
        <dbReference type="Proteomes" id="UP000282985"/>
    </source>
</evidence>
<dbReference type="Proteomes" id="UP000282985">
    <property type="component" value="Unassembled WGS sequence"/>
</dbReference>
<gene>
    <name evidence="1" type="ORF">DLK05_08255</name>
</gene>
<dbReference type="EMBL" id="RJJX01000008">
    <property type="protein sequence ID" value="RUT78560.1"/>
    <property type="molecule type" value="Genomic_DNA"/>
</dbReference>
<organism evidence="1 2">
    <name type="scientific">Ancylomarina longa</name>
    <dbReference type="NCBI Taxonomy" id="2487017"/>
    <lineage>
        <taxon>Bacteria</taxon>
        <taxon>Pseudomonadati</taxon>
        <taxon>Bacteroidota</taxon>
        <taxon>Bacteroidia</taxon>
        <taxon>Marinilabiliales</taxon>
        <taxon>Marinifilaceae</taxon>
        <taxon>Ancylomarina</taxon>
    </lineage>
</organism>
<comment type="caution">
    <text evidence="1">The sequence shown here is derived from an EMBL/GenBank/DDBJ whole genome shotgun (WGS) entry which is preliminary data.</text>
</comment>